<reference evidence="2 3" key="1">
    <citation type="journal article" date="2016" name="Nat. Commun.">
        <title>Thousands of microbial genomes shed light on interconnected biogeochemical processes in an aquifer system.</title>
        <authorList>
            <person name="Anantharaman K."/>
            <person name="Brown C.T."/>
            <person name="Hug L.A."/>
            <person name="Sharon I."/>
            <person name="Castelle C.J."/>
            <person name="Probst A.J."/>
            <person name="Thomas B.C."/>
            <person name="Singh A."/>
            <person name="Wilkins M.J."/>
            <person name="Karaoz U."/>
            <person name="Brodie E.L."/>
            <person name="Williams K.H."/>
            <person name="Hubbard S.S."/>
            <person name="Banfield J.F."/>
        </authorList>
    </citation>
    <scope>NUCLEOTIDE SEQUENCE [LARGE SCALE GENOMIC DNA]</scope>
</reference>
<name>A0A1F6E8H0_9BACT</name>
<dbReference type="Gene3D" id="1.10.10.10">
    <property type="entry name" value="Winged helix-like DNA-binding domain superfamily/Winged helix DNA-binding domain"/>
    <property type="match status" value="1"/>
</dbReference>
<dbReference type="Pfam" id="PF12840">
    <property type="entry name" value="HTH_20"/>
    <property type="match status" value="1"/>
</dbReference>
<dbReference type="SUPFAM" id="SSF46785">
    <property type="entry name" value="Winged helix' DNA-binding domain"/>
    <property type="match status" value="1"/>
</dbReference>
<accession>A0A1F6E8H0</accession>
<dbReference type="Proteomes" id="UP000176689">
    <property type="component" value="Unassembled WGS sequence"/>
</dbReference>
<dbReference type="InterPro" id="IPR011991">
    <property type="entry name" value="ArsR-like_HTH"/>
</dbReference>
<dbReference type="PROSITE" id="PS50987">
    <property type="entry name" value="HTH_ARSR_2"/>
    <property type="match status" value="1"/>
</dbReference>
<sequence>MIKYWNPQRIRRVRERKERVKELIAQRVMEETIRQQTYTPGDTRKNARLMLDALGLPLRRRMLARLAREGAMSVSKLAEPFRITLPAALSHVRILERAGMVATQKRGRVRMCVYDPRALKELVVVLGSTRVLHSLN</sequence>
<comment type="caution">
    <text evidence="2">The sequence shown here is derived from an EMBL/GenBank/DDBJ whole genome shotgun (WGS) entry which is preliminary data.</text>
</comment>
<organism evidence="2 3">
    <name type="scientific">Candidatus Kaiserbacteria bacterium RIFCSPHIGHO2_12_FULL_53_13</name>
    <dbReference type="NCBI Taxonomy" id="1798502"/>
    <lineage>
        <taxon>Bacteria</taxon>
        <taxon>Candidatus Kaiseribacteriota</taxon>
    </lineage>
</organism>
<proteinExistence type="predicted"/>
<dbReference type="InterPro" id="IPR036390">
    <property type="entry name" value="WH_DNA-bd_sf"/>
</dbReference>
<evidence type="ECO:0000259" key="1">
    <source>
        <dbReference type="PROSITE" id="PS50987"/>
    </source>
</evidence>
<dbReference type="AlphaFoldDB" id="A0A1F6E8H0"/>
<feature type="domain" description="HTH arsR-type" evidence="1">
    <location>
        <begin position="39"/>
        <end position="136"/>
    </location>
</feature>
<dbReference type="InterPro" id="IPR001845">
    <property type="entry name" value="HTH_ArsR_DNA-bd_dom"/>
</dbReference>
<dbReference type="GO" id="GO:0003700">
    <property type="term" value="F:DNA-binding transcription factor activity"/>
    <property type="evidence" value="ECO:0007669"/>
    <property type="project" value="InterPro"/>
</dbReference>
<dbReference type="NCBIfam" id="NF033788">
    <property type="entry name" value="HTH_metalloreg"/>
    <property type="match status" value="1"/>
</dbReference>
<dbReference type="InterPro" id="IPR036388">
    <property type="entry name" value="WH-like_DNA-bd_sf"/>
</dbReference>
<gene>
    <name evidence="2" type="ORF">A3F27_02570</name>
</gene>
<dbReference type="EMBL" id="MFLP01000026">
    <property type="protein sequence ID" value="OGG70003.1"/>
    <property type="molecule type" value="Genomic_DNA"/>
</dbReference>
<dbReference type="CDD" id="cd00090">
    <property type="entry name" value="HTH_ARSR"/>
    <property type="match status" value="1"/>
</dbReference>
<protein>
    <recommendedName>
        <fullName evidence="1">HTH arsR-type domain-containing protein</fullName>
    </recommendedName>
</protein>
<evidence type="ECO:0000313" key="3">
    <source>
        <dbReference type="Proteomes" id="UP000176689"/>
    </source>
</evidence>
<dbReference type="PANTHER" id="PTHR38600:SF2">
    <property type="entry name" value="SLL0088 PROTEIN"/>
    <property type="match status" value="1"/>
</dbReference>
<dbReference type="PANTHER" id="PTHR38600">
    <property type="entry name" value="TRANSCRIPTIONAL REGULATORY PROTEIN"/>
    <property type="match status" value="1"/>
</dbReference>
<evidence type="ECO:0000313" key="2">
    <source>
        <dbReference type="EMBL" id="OGG70003.1"/>
    </source>
</evidence>
<dbReference type="SMART" id="SM00418">
    <property type="entry name" value="HTH_ARSR"/>
    <property type="match status" value="1"/>
</dbReference>